<evidence type="ECO:0000313" key="2">
    <source>
        <dbReference type="Proteomes" id="UP001386955"/>
    </source>
</evidence>
<keyword evidence="2" id="KW-1185">Reference proteome</keyword>
<sequence>MFILEIKTIFYCIFEKVKYVGISSVVLRKKFSAPEPCFVFTFLLLEWRVVKLILLAVKITVKITVERPTSIKRCM</sequence>
<dbReference type="AlphaFoldDB" id="A0AAN9XLL5"/>
<protein>
    <submittedName>
        <fullName evidence="1">Uncharacterized protein</fullName>
    </submittedName>
</protein>
<accession>A0AAN9XLL5</accession>
<evidence type="ECO:0000313" key="1">
    <source>
        <dbReference type="EMBL" id="KAK7396671.1"/>
    </source>
</evidence>
<dbReference type="EMBL" id="JAYMYS010000004">
    <property type="protein sequence ID" value="KAK7396671.1"/>
    <property type="molecule type" value="Genomic_DNA"/>
</dbReference>
<reference evidence="1 2" key="1">
    <citation type="submission" date="2024-01" db="EMBL/GenBank/DDBJ databases">
        <title>The genomes of 5 underutilized Papilionoideae crops provide insights into root nodulation and disease resistanc.</title>
        <authorList>
            <person name="Jiang F."/>
        </authorList>
    </citation>
    <scope>NUCLEOTIDE SEQUENCE [LARGE SCALE GENOMIC DNA]</scope>
    <source>
        <strain evidence="1">DUOXIRENSHENG_FW03</strain>
        <tissue evidence="1">Leaves</tissue>
    </source>
</reference>
<proteinExistence type="predicted"/>
<comment type="caution">
    <text evidence="1">The sequence shown here is derived from an EMBL/GenBank/DDBJ whole genome shotgun (WGS) entry which is preliminary data.</text>
</comment>
<name>A0AAN9XLL5_PSOTE</name>
<organism evidence="1 2">
    <name type="scientific">Psophocarpus tetragonolobus</name>
    <name type="common">Winged bean</name>
    <name type="synonym">Dolichos tetragonolobus</name>
    <dbReference type="NCBI Taxonomy" id="3891"/>
    <lineage>
        <taxon>Eukaryota</taxon>
        <taxon>Viridiplantae</taxon>
        <taxon>Streptophyta</taxon>
        <taxon>Embryophyta</taxon>
        <taxon>Tracheophyta</taxon>
        <taxon>Spermatophyta</taxon>
        <taxon>Magnoliopsida</taxon>
        <taxon>eudicotyledons</taxon>
        <taxon>Gunneridae</taxon>
        <taxon>Pentapetalae</taxon>
        <taxon>rosids</taxon>
        <taxon>fabids</taxon>
        <taxon>Fabales</taxon>
        <taxon>Fabaceae</taxon>
        <taxon>Papilionoideae</taxon>
        <taxon>50 kb inversion clade</taxon>
        <taxon>NPAAA clade</taxon>
        <taxon>indigoferoid/millettioid clade</taxon>
        <taxon>Phaseoleae</taxon>
        <taxon>Psophocarpus</taxon>
    </lineage>
</organism>
<gene>
    <name evidence="1" type="ORF">VNO78_17828</name>
</gene>
<dbReference type="Proteomes" id="UP001386955">
    <property type="component" value="Unassembled WGS sequence"/>
</dbReference>